<sequence length="310" mass="35026">MPNRTKRPAYLKYPFYRANIPPDEASVEDSHPKLKLPTAASSPKITAIRCLYFAIFYSLLFGFTLAYLNLFMHFQIPRDHPKLTGLASSLEFNPGLSILPVVELFTSLISYVDRQPQSIASIASQLRAFLKYYDFSNYGSELSDCSAASSDTLDIRRPCHFDLNSLGPCNIADYYGFEDNNPCILLKINKIYGWVPDPVPFANGVLVTCKGATQDDTHNLGEIRYFDYDIHGTADFSTDKTQGKTLNGTFPSAFFPYLNQPQYRQPIVFVMFRGFKTNTLVRVQCYLIAKNIRVDIALGEGSVQFEILSY</sequence>
<dbReference type="PANTHER" id="PTHR11523:SF28">
    <property type="entry name" value="NA_K-ATPASE BETA SUBUNIT ISOFORM 4-RELATED"/>
    <property type="match status" value="1"/>
</dbReference>
<accession>A0A183SMD4</accession>
<evidence type="ECO:0000256" key="1">
    <source>
        <dbReference type="ARBA" id="ARBA00004606"/>
    </source>
</evidence>
<organism evidence="10">
    <name type="scientific">Schistocephalus solidus</name>
    <name type="common">Tapeworm</name>
    <dbReference type="NCBI Taxonomy" id="70667"/>
    <lineage>
        <taxon>Eukaryota</taxon>
        <taxon>Metazoa</taxon>
        <taxon>Spiralia</taxon>
        <taxon>Lophotrochozoa</taxon>
        <taxon>Platyhelminthes</taxon>
        <taxon>Cestoda</taxon>
        <taxon>Eucestoda</taxon>
        <taxon>Diphyllobothriidea</taxon>
        <taxon>Diphyllobothriidae</taxon>
        <taxon>Schistocephalus</taxon>
    </lineage>
</organism>
<reference evidence="8 9" key="2">
    <citation type="submission" date="2018-11" db="EMBL/GenBank/DDBJ databases">
        <authorList>
            <consortium name="Pathogen Informatics"/>
        </authorList>
    </citation>
    <scope>NUCLEOTIDE SEQUENCE [LARGE SCALE GENOMIC DNA]</scope>
    <source>
        <strain evidence="8 9">NST_G2</strain>
    </source>
</reference>
<evidence type="ECO:0000256" key="3">
    <source>
        <dbReference type="ARBA" id="ARBA00022692"/>
    </source>
</evidence>
<dbReference type="GO" id="GO:0001671">
    <property type="term" value="F:ATPase activator activity"/>
    <property type="evidence" value="ECO:0007669"/>
    <property type="project" value="TreeGrafter"/>
</dbReference>
<dbReference type="WBParaSite" id="SSLN_0000555601-mRNA-1">
    <property type="protein sequence ID" value="SSLN_0000555601-mRNA-1"/>
    <property type="gene ID" value="SSLN_0000555601"/>
</dbReference>
<evidence type="ECO:0000256" key="6">
    <source>
        <dbReference type="ARBA" id="ARBA00023136"/>
    </source>
</evidence>
<dbReference type="GO" id="GO:0030007">
    <property type="term" value="P:intracellular potassium ion homeostasis"/>
    <property type="evidence" value="ECO:0007669"/>
    <property type="project" value="TreeGrafter"/>
</dbReference>
<feature type="transmembrane region" description="Helical" evidence="7">
    <location>
        <begin position="50"/>
        <end position="72"/>
    </location>
</feature>
<dbReference type="GO" id="GO:0006883">
    <property type="term" value="P:intracellular sodium ion homeostasis"/>
    <property type="evidence" value="ECO:0007669"/>
    <property type="project" value="TreeGrafter"/>
</dbReference>
<comment type="similarity">
    <text evidence="2">Belongs to the X(+)/potassium ATPases subunit beta family.</text>
</comment>
<dbReference type="InterPro" id="IPR038702">
    <property type="entry name" value="Na/K_ATPase_sub_beta_sf"/>
</dbReference>
<dbReference type="STRING" id="70667.A0A183SMD4"/>
<dbReference type="InterPro" id="IPR000402">
    <property type="entry name" value="Na/K_ATPase_sub_beta"/>
</dbReference>
<evidence type="ECO:0000256" key="7">
    <source>
        <dbReference type="SAM" id="Phobius"/>
    </source>
</evidence>
<dbReference type="GO" id="GO:0036376">
    <property type="term" value="P:sodium ion export across plasma membrane"/>
    <property type="evidence" value="ECO:0007669"/>
    <property type="project" value="TreeGrafter"/>
</dbReference>
<evidence type="ECO:0000256" key="2">
    <source>
        <dbReference type="ARBA" id="ARBA00005876"/>
    </source>
</evidence>
<dbReference type="GO" id="GO:1990573">
    <property type="term" value="P:potassium ion import across plasma membrane"/>
    <property type="evidence" value="ECO:0007669"/>
    <property type="project" value="TreeGrafter"/>
</dbReference>
<keyword evidence="3 7" id="KW-0812">Transmembrane</keyword>
<evidence type="ECO:0000256" key="4">
    <source>
        <dbReference type="ARBA" id="ARBA00022968"/>
    </source>
</evidence>
<dbReference type="EMBL" id="UYSU01033224">
    <property type="protein sequence ID" value="VDL91767.1"/>
    <property type="molecule type" value="Genomic_DNA"/>
</dbReference>
<keyword evidence="5 7" id="KW-1133">Transmembrane helix</keyword>
<dbReference type="AlphaFoldDB" id="A0A183SMD4"/>
<gene>
    <name evidence="8" type="ORF">SSLN_LOCUS5382</name>
</gene>
<evidence type="ECO:0000313" key="9">
    <source>
        <dbReference type="Proteomes" id="UP000275846"/>
    </source>
</evidence>
<reference evidence="10" key="1">
    <citation type="submission" date="2016-06" db="UniProtKB">
        <authorList>
            <consortium name="WormBaseParasite"/>
        </authorList>
    </citation>
    <scope>IDENTIFICATION</scope>
</reference>
<evidence type="ECO:0000313" key="8">
    <source>
        <dbReference type="EMBL" id="VDL91767.1"/>
    </source>
</evidence>
<dbReference type="GO" id="GO:0005890">
    <property type="term" value="C:sodium:potassium-exchanging ATPase complex"/>
    <property type="evidence" value="ECO:0007669"/>
    <property type="project" value="InterPro"/>
</dbReference>
<protein>
    <submittedName>
        <fullName evidence="10">Sodium/potassium-transporting ATPase subunit beta</fullName>
    </submittedName>
</protein>
<dbReference type="PANTHER" id="PTHR11523">
    <property type="entry name" value="SODIUM/POTASSIUM-DEPENDENT ATPASE BETA SUBUNIT"/>
    <property type="match status" value="1"/>
</dbReference>
<proteinExistence type="inferred from homology"/>
<keyword evidence="4" id="KW-0735">Signal-anchor</keyword>
<keyword evidence="6 7" id="KW-0472">Membrane</keyword>
<dbReference type="Pfam" id="PF00287">
    <property type="entry name" value="Na_K-ATPase"/>
    <property type="match status" value="1"/>
</dbReference>
<evidence type="ECO:0000313" key="10">
    <source>
        <dbReference type="WBParaSite" id="SSLN_0000555601-mRNA-1"/>
    </source>
</evidence>
<dbReference type="Proteomes" id="UP000275846">
    <property type="component" value="Unassembled WGS sequence"/>
</dbReference>
<keyword evidence="9" id="KW-1185">Reference proteome</keyword>
<comment type="subcellular location">
    <subcellularLocation>
        <location evidence="1">Membrane</location>
        <topology evidence="1">Single-pass type II membrane protein</topology>
    </subcellularLocation>
</comment>
<dbReference type="OrthoDB" id="5912413at2759"/>
<evidence type="ECO:0000256" key="5">
    <source>
        <dbReference type="ARBA" id="ARBA00022989"/>
    </source>
</evidence>
<name>A0A183SMD4_SCHSO</name>
<dbReference type="Gene3D" id="2.60.40.1660">
    <property type="entry name" value="Na, k-atpase alpha subunit"/>
    <property type="match status" value="1"/>
</dbReference>